<dbReference type="AlphaFoldDB" id="A0A256L9S4"/>
<dbReference type="RefSeq" id="WP_094497241.1">
    <property type="nucleotide sequence ID" value="NZ_CARGPA010000041.1"/>
</dbReference>
<name>A0A256L9S4_9LACO</name>
<gene>
    <name evidence="1" type="ORF">CBF53_10545</name>
    <name evidence="2" type="ORF">CBF70_10945</name>
</gene>
<reference evidence="2 3" key="1">
    <citation type="submission" date="2017-04" db="EMBL/GenBank/DDBJ databases">
        <authorList>
            <person name="Afonso C.L."/>
            <person name="Miller P.J."/>
            <person name="Scott M.A."/>
            <person name="Spackman E."/>
            <person name="Goraichik I."/>
            <person name="Dimitrov K.M."/>
            <person name="Suarez D.L."/>
            <person name="Swayne D.E."/>
        </authorList>
    </citation>
    <scope>NUCLEOTIDE SEQUENCE [LARGE SCALE GENOMIC DNA]</scope>
    <source>
        <strain evidence="2 3">609q</strain>
    </source>
</reference>
<evidence type="ECO:0000313" key="4">
    <source>
        <dbReference type="Proteomes" id="UP000216316"/>
    </source>
</evidence>
<protein>
    <submittedName>
        <fullName evidence="2">Uncharacterized protein</fullName>
    </submittedName>
</protein>
<dbReference type="EMBL" id="NGNX01000063">
    <property type="protein sequence ID" value="OYR89883.1"/>
    <property type="molecule type" value="Genomic_DNA"/>
</dbReference>
<proteinExistence type="predicted"/>
<dbReference type="EMBL" id="NGNV01000063">
    <property type="protein sequence ID" value="OYR86880.1"/>
    <property type="molecule type" value="Genomic_DNA"/>
</dbReference>
<evidence type="ECO:0000313" key="1">
    <source>
        <dbReference type="EMBL" id="OYR86880.1"/>
    </source>
</evidence>
<comment type="caution">
    <text evidence="2">The sequence shown here is derived from an EMBL/GenBank/DDBJ whole genome shotgun (WGS) entry which is preliminary data.</text>
</comment>
<reference evidence="1 4" key="2">
    <citation type="submission" date="2017-05" db="EMBL/GenBank/DDBJ databases">
        <authorList>
            <person name="Lin X.B."/>
            <person name="Stothard P."/>
            <person name="Tasseva G."/>
            <person name="Walter J."/>
        </authorList>
    </citation>
    <scope>NUCLEOTIDE SEQUENCE [LARGE SCALE GENOMIC DNA]</scope>
    <source>
        <strain evidence="1 4">609u</strain>
    </source>
</reference>
<reference evidence="3 4" key="3">
    <citation type="submission" date="2017-09" db="EMBL/GenBank/DDBJ databases">
        <title>Tripartite evolution among Lactobacillus johnsonii, Lactobacillus taiwanensis, Lactobacillus reuteri and their rodent host.</title>
        <authorList>
            <person name="Wang T."/>
            <person name="Knowles S."/>
            <person name="Cheng C."/>
        </authorList>
    </citation>
    <scope>NUCLEOTIDE SEQUENCE [LARGE SCALE GENOMIC DNA]</scope>
    <source>
        <strain evidence="2 3">609q</strain>
        <strain evidence="1 4">609u</strain>
    </source>
</reference>
<evidence type="ECO:0000313" key="2">
    <source>
        <dbReference type="EMBL" id="OYR89883.1"/>
    </source>
</evidence>
<organism evidence="2 3">
    <name type="scientific">Lactobacillus taiwanensis</name>
    <dbReference type="NCBI Taxonomy" id="508451"/>
    <lineage>
        <taxon>Bacteria</taxon>
        <taxon>Bacillati</taxon>
        <taxon>Bacillota</taxon>
        <taxon>Bacilli</taxon>
        <taxon>Lactobacillales</taxon>
        <taxon>Lactobacillaceae</taxon>
        <taxon>Lactobacillus</taxon>
    </lineage>
</organism>
<keyword evidence="4" id="KW-1185">Reference proteome</keyword>
<accession>A0A256L9S4</accession>
<dbReference type="Proteomes" id="UP000215828">
    <property type="component" value="Unassembled WGS sequence"/>
</dbReference>
<evidence type="ECO:0000313" key="3">
    <source>
        <dbReference type="Proteomes" id="UP000215828"/>
    </source>
</evidence>
<sequence length="115" mass="13477">MSYLDEKIHFRAEMGAEKDLENLKNGLRKVFEENPIGRQLSSSTKSESSMFDDTSFIQEYCQTTNDFRLWLRKTFDNYNHVENKLIDSYEQKITDEVINSATGSMDDKRMKSSNN</sequence>
<dbReference type="Proteomes" id="UP000216316">
    <property type="component" value="Unassembled WGS sequence"/>
</dbReference>